<keyword evidence="3" id="KW-1185">Reference proteome</keyword>
<gene>
    <name evidence="2" type="ORF">HZU75_01115</name>
</gene>
<organism evidence="2 3">
    <name type="scientific">Chitinibacter fontanus</name>
    <dbReference type="NCBI Taxonomy" id="1737446"/>
    <lineage>
        <taxon>Bacteria</taxon>
        <taxon>Pseudomonadati</taxon>
        <taxon>Pseudomonadota</taxon>
        <taxon>Betaproteobacteria</taxon>
        <taxon>Neisseriales</taxon>
        <taxon>Chitinibacteraceae</taxon>
        <taxon>Chitinibacter</taxon>
    </lineage>
</organism>
<dbReference type="Pfam" id="PF02518">
    <property type="entry name" value="HATPase_c"/>
    <property type="match status" value="1"/>
</dbReference>
<dbReference type="InterPro" id="IPR003594">
    <property type="entry name" value="HATPase_dom"/>
</dbReference>
<keyword evidence="2" id="KW-0547">Nucleotide-binding</keyword>
<feature type="domain" description="Histidine kinase/HSP90-like ATPase" evidence="1">
    <location>
        <begin position="138"/>
        <end position="279"/>
    </location>
</feature>
<proteinExistence type="predicted"/>
<dbReference type="EMBL" id="CP058952">
    <property type="protein sequence ID" value="QLI80244.1"/>
    <property type="molecule type" value="Genomic_DNA"/>
</dbReference>
<dbReference type="Proteomes" id="UP000510822">
    <property type="component" value="Chromosome"/>
</dbReference>
<dbReference type="Gene3D" id="3.30.565.10">
    <property type="entry name" value="Histidine kinase-like ATPase, C-terminal domain"/>
    <property type="match status" value="1"/>
</dbReference>
<sequence>MTIVVKIPPRMNVLTIDTLLKQTVNEALVPISKEITYDLTGLEKIEPVGVTVFSNLLEWLLACGVSQKFNIPNRNSGAIKYLDDSLFFERYTGAKIFNNASVRDTTLPLKWINHPQSHLWLENHLITWLAKVLATSKKSLIELRICLLELFNNIRDHSGENAGCIFVQFFPKRKKVVISLSDFGVGIPANVKKIHQGLSDGEAVKLAMQEGFTTNTTVRNRGVGLFLLAQTVVDNNGGELTIRSGDAHVCCNKDGVTDLSDYSGFYKGTLFDITLHTDKFDKTLADDEEFLW</sequence>
<evidence type="ECO:0000313" key="3">
    <source>
        <dbReference type="Proteomes" id="UP000510822"/>
    </source>
</evidence>
<dbReference type="AlphaFoldDB" id="A0A7D5ZB42"/>
<dbReference type="InterPro" id="IPR036890">
    <property type="entry name" value="HATPase_C_sf"/>
</dbReference>
<evidence type="ECO:0000259" key="1">
    <source>
        <dbReference type="SMART" id="SM00387"/>
    </source>
</evidence>
<dbReference type="SUPFAM" id="SSF55874">
    <property type="entry name" value="ATPase domain of HSP90 chaperone/DNA topoisomerase II/histidine kinase"/>
    <property type="match status" value="1"/>
</dbReference>
<accession>A0A7D5ZB42</accession>
<keyword evidence="2" id="KW-0067">ATP-binding</keyword>
<evidence type="ECO:0000313" key="2">
    <source>
        <dbReference type="EMBL" id="QLI80244.1"/>
    </source>
</evidence>
<name>A0A7D5ZB42_9NEIS</name>
<dbReference type="SMART" id="SM00387">
    <property type="entry name" value="HATPase_c"/>
    <property type="match status" value="1"/>
</dbReference>
<reference evidence="2 3" key="1">
    <citation type="journal article" date="2016" name="Int. J. Syst. Evol. Microbiol.">
        <title>Chitinibacter fontanus sp. nov., isolated from a spring.</title>
        <authorList>
            <person name="Sheu S.Y."/>
            <person name="Li Y.S."/>
            <person name="Young C.C."/>
            <person name="Chen W.M."/>
        </authorList>
    </citation>
    <scope>NUCLEOTIDE SEQUENCE [LARGE SCALE GENOMIC DNA]</scope>
    <source>
        <strain evidence="2 3">STM-7</strain>
    </source>
</reference>
<dbReference type="KEGG" id="cfon:HZU75_01115"/>
<dbReference type="GO" id="GO:0005524">
    <property type="term" value="F:ATP binding"/>
    <property type="evidence" value="ECO:0007669"/>
    <property type="project" value="UniProtKB-KW"/>
</dbReference>
<protein>
    <submittedName>
        <fullName evidence="2">ATP-binding protein</fullName>
    </submittedName>
</protein>
<dbReference type="RefSeq" id="WP_180307388.1">
    <property type="nucleotide sequence ID" value="NZ_CP058952.1"/>
</dbReference>